<dbReference type="GO" id="GO:0016538">
    <property type="term" value="F:cyclin-dependent protein serine/threonine kinase regulator activity"/>
    <property type="evidence" value="ECO:0007669"/>
    <property type="project" value="TreeGrafter"/>
</dbReference>
<feature type="compositionally biased region" description="Basic and acidic residues" evidence="1">
    <location>
        <begin position="238"/>
        <end position="256"/>
    </location>
</feature>
<comment type="caution">
    <text evidence="2">The sequence shown here is derived from an EMBL/GenBank/DDBJ whole genome shotgun (WGS) entry which is preliminary data.</text>
</comment>
<proteinExistence type="predicted"/>
<evidence type="ECO:0000313" key="3">
    <source>
        <dbReference type="Proteomes" id="UP000812966"/>
    </source>
</evidence>
<dbReference type="Pfam" id="PF08613">
    <property type="entry name" value="Cyclin"/>
    <property type="match status" value="1"/>
</dbReference>
<dbReference type="GO" id="GO:0000307">
    <property type="term" value="C:cyclin-dependent protein kinase holoenzyme complex"/>
    <property type="evidence" value="ECO:0007669"/>
    <property type="project" value="TreeGrafter"/>
</dbReference>
<dbReference type="Gene3D" id="1.10.472.10">
    <property type="entry name" value="Cyclin-like"/>
    <property type="match status" value="1"/>
</dbReference>
<dbReference type="GO" id="GO:0019901">
    <property type="term" value="F:protein kinase binding"/>
    <property type="evidence" value="ECO:0007669"/>
    <property type="project" value="InterPro"/>
</dbReference>
<feature type="compositionally biased region" description="Basic and acidic residues" evidence="1">
    <location>
        <begin position="205"/>
        <end position="214"/>
    </location>
</feature>
<evidence type="ECO:0000256" key="1">
    <source>
        <dbReference type="SAM" id="MobiDB-lite"/>
    </source>
</evidence>
<dbReference type="AlphaFoldDB" id="A0A8K0JK50"/>
<dbReference type="CDD" id="cd20558">
    <property type="entry name" value="CYCLIN_ScPCL7-like"/>
    <property type="match status" value="1"/>
</dbReference>
<evidence type="ECO:0000313" key="2">
    <source>
        <dbReference type="EMBL" id="KAG7530679.1"/>
    </source>
</evidence>
<gene>
    <name evidence="2" type="ORF">FFLO_04849</name>
</gene>
<name>A0A8K0JK50_9TREE</name>
<feature type="region of interest" description="Disordered" evidence="1">
    <location>
        <begin position="191"/>
        <end position="256"/>
    </location>
</feature>
<keyword evidence="3" id="KW-1185">Reference proteome</keyword>
<dbReference type="EMBL" id="JABELV010000111">
    <property type="protein sequence ID" value="KAG7530679.1"/>
    <property type="molecule type" value="Genomic_DNA"/>
</dbReference>
<reference evidence="2" key="1">
    <citation type="submission" date="2020-04" db="EMBL/GenBank/DDBJ databases">
        <title>Analysis of mating type loci in Filobasidium floriforme.</title>
        <authorList>
            <person name="Nowrousian M."/>
        </authorList>
    </citation>
    <scope>NUCLEOTIDE SEQUENCE</scope>
    <source>
        <strain evidence="2">CBS 6242</strain>
    </source>
</reference>
<dbReference type="OrthoDB" id="337735at2759"/>
<dbReference type="GO" id="GO:0005634">
    <property type="term" value="C:nucleus"/>
    <property type="evidence" value="ECO:0007669"/>
    <property type="project" value="TreeGrafter"/>
</dbReference>
<protein>
    <recommendedName>
        <fullName evidence="4">Cyclin-domain-containing protein</fullName>
    </recommendedName>
</protein>
<organism evidence="2 3">
    <name type="scientific">Filobasidium floriforme</name>
    <dbReference type="NCBI Taxonomy" id="5210"/>
    <lineage>
        <taxon>Eukaryota</taxon>
        <taxon>Fungi</taxon>
        <taxon>Dikarya</taxon>
        <taxon>Basidiomycota</taxon>
        <taxon>Agaricomycotina</taxon>
        <taxon>Tremellomycetes</taxon>
        <taxon>Filobasidiales</taxon>
        <taxon>Filobasidiaceae</taxon>
        <taxon>Filobasidium</taxon>
    </lineage>
</organism>
<feature type="compositionally biased region" description="Acidic residues" evidence="1">
    <location>
        <begin position="226"/>
        <end position="236"/>
    </location>
</feature>
<dbReference type="InterPro" id="IPR013922">
    <property type="entry name" value="Cyclin_PHO80-like"/>
</dbReference>
<evidence type="ECO:0008006" key="4">
    <source>
        <dbReference type="Google" id="ProtNLM"/>
    </source>
</evidence>
<dbReference type="PANTHER" id="PTHR15615:SF117">
    <property type="entry name" value="PHO85 CYCLIN PHO80"/>
    <property type="match status" value="1"/>
</dbReference>
<dbReference type="PANTHER" id="PTHR15615">
    <property type="match status" value="1"/>
</dbReference>
<sequence length="293" mass="32293">MKDEAEAVEEGPKVSLPWAFIDCEIDSLIELVAHMLNKLLEHNDQVVLTPSALTRFHSRAPPGISVLDYLKRIVKYTNLEKLPLLSLLAYIDITCTNLPTFTLSSLTVHRFVISGITAGSKALCDVFCTNVHYAKVGGIRVGELNALEREFLRVTDWDLCVPAELIQQYYSSLIRSHGGFVQSGPPEKSPFTVFPLEGPVKNRPAKRDSGDENRASGSGSSSGKDEADDEGGEGMEVDMVKDEIRVRSGETGKTEKEVESLLKEVLRGKERCFYYGCPSGEADILDRLHSGSE</sequence>
<accession>A0A8K0JK50</accession>
<dbReference type="Proteomes" id="UP000812966">
    <property type="component" value="Unassembled WGS sequence"/>
</dbReference>